<feature type="transmembrane region" description="Helical" evidence="1">
    <location>
        <begin position="46"/>
        <end position="68"/>
    </location>
</feature>
<protein>
    <recommendedName>
        <fullName evidence="4">Polysaccharide biosynthesis protein</fullName>
    </recommendedName>
</protein>
<feature type="transmembrane region" description="Helical" evidence="1">
    <location>
        <begin position="113"/>
        <end position="131"/>
    </location>
</feature>
<feature type="transmembrane region" description="Helical" evidence="1">
    <location>
        <begin position="138"/>
        <end position="156"/>
    </location>
</feature>
<accession>A0ABU3R5H1</accession>
<keyword evidence="1" id="KW-1133">Transmembrane helix</keyword>
<evidence type="ECO:0000313" key="3">
    <source>
        <dbReference type="Proteomes" id="UP001257914"/>
    </source>
</evidence>
<evidence type="ECO:0008006" key="4">
    <source>
        <dbReference type="Google" id="ProtNLM"/>
    </source>
</evidence>
<keyword evidence="3" id="KW-1185">Reference proteome</keyword>
<feature type="transmembrane region" description="Helical" evidence="1">
    <location>
        <begin position="12"/>
        <end position="34"/>
    </location>
</feature>
<reference evidence="2 3" key="1">
    <citation type="submission" date="2023-10" db="EMBL/GenBank/DDBJ databases">
        <title>Psychrosphaera aquimaarina strain SW33 isolated from seawater.</title>
        <authorList>
            <person name="Bayburt H."/>
            <person name="Kim J.M."/>
            <person name="Choi B.J."/>
            <person name="Jeon C.O."/>
        </authorList>
    </citation>
    <scope>NUCLEOTIDE SEQUENCE [LARGE SCALE GENOMIC DNA]</scope>
    <source>
        <strain evidence="2 3">KCTC 52743</strain>
    </source>
</reference>
<organism evidence="2 3">
    <name type="scientific">Psychrosphaera aquimarina</name>
    <dbReference type="NCBI Taxonomy" id="2044854"/>
    <lineage>
        <taxon>Bacteria</taxon>
        <taxon>Pseudomonadati</taxon>
        <taxon>Pseudomonadota</taxon>
        <taxon>Gammaproteobacteria</taxon>
        <taxon>Alteromonadales</taxon>
        <taxon>Pseudoalteromonadaceae</taxon>
        <taxon>Psychrosphaera</taxon>
    </lineage>
</organism>
<gene>
    <name evidence="2" type="ORF">RT723_16435</name>
</gene>
<evidence type="ECO:0000256" key="1">
    <source>
        <dbReference type="SAM" id="Phobius"/>
    </source>
</evidence>
<evidence type="ECO:0000313" key="2">
    <source>
        <dbReference type="EMBL" id="MDU0114548.1"/>
    </source>
</evidence>
<name>A0ABU3R5H1_9GAMM</name>
<sequence>MKAKILKLFNKLSDGILLYIPQLLFGIVAPILIYQYDNSAQNMLGFYTATFGIGLLSSGFANTCQYLTRKEDSHNSIFGFYNSYIISRLLLLSPLLVIDINFVIFEFTYTKLLILFVILGSLPSWGFLFLLGKRKLPIYLAWLETILKISILAYVLEQQLAVWYFVIGTVVVNMFITFYVILKYKSKAIMTLKVFLQNYIPFITSGVLFSLSWLTFMSIVLVNYTNTSTVVVFLERTLRILERASAVLTTVLFRKDNKVLLSTQVKIKFQAIIKWSLIPVIALSFVGSIYWQQHAVFFILCIMNVLIGQLAQQLFNPNRWYNWGEY</sequence>
<proteinExistence type="predicted"/>
<keyword evidence="1" id="KW-0472">Membrane</keyword>
<feature type="transmembrane region" description="Helical" evidence="1">
    <location>
        <begin position="272"/>
        <end position="291"/>
    </location>
</feature>
<dbReference type="Proteomes" id="UP001257914">
    <property type="component" value="Unassembled WGS sequence"/>
</dbReference>
<keyword evidence="1" id="KW-0812">Transmembrane</keyword>
<feature type="transmembrane region" description="Helical" evidence="1">
    <location>
        <begin position="202"/>
        <end position="224"/>
    </location>
</feature>
<dbReference type="EMBL" id="JAWCUA010000010">
    <property type="protein sequence ID" value="MDU0114548.1"/>
    <property type="molecule type" value="Genomic_DNA"/>
</dbReference>
<dbReference type="RefSeq" id="WP_315948220.1">
    <property type="nucleotide sequence ID" value="NZ_JAWCUA010000010.1"/>
</dbReference>
<feature type="transmembrane region" description="Helical" evidence="1">
    <location>
        <begin position="296"/>
        <end position="315"/>
    </location>
</feature>
<feature type="transmembrane region" description="Helical" evidence="1">
    <location>
        <begin position="162"/>
        <end position="182"/>
    </location>
</feature>
<comment type="caution">
    <text evidence="2">The sequence shown here is derived from an EMBL/GenBank/DDBJ whole genome shotgun (WGS) entry which is preliminary data.</text>
</comment>